<proteinExistence type="predicted"/>
<evidence type="ECO:0000313" key="1">
    <source>
        <dbReference type="EMBL" id="EPZ34012.1"/>
    </source>
</evidence>
<accession>A0A075AZ72</accession>
<dbReference type="Proteomes" id="UP000030755">
    <property type="component" value="Unassembled WGS sequence"/>
</dbReference>
<keyword evidence="2" id="KW-1185">Reference proteome</keyword>
<gene>
    <name evidence="1" type="ORF">O9G_004608</name>
</gene>
<protein>
    <submittedName>
        <fullName evidence="1">Uncharacterized protein</fullName>
    </submittedName>
</protein>
<reference evidence="1 2" key="1">
    <citation type="journal article" date="2013" name="Curr. Biol.">
        <title>Shared signatures of parasitism and phylogenomics unite Cryptomycota and microsporidia.</title>
        <authorList>
            <person name="James T.Y."/>
            <person name="Pelin A."/>
            <person name="Bonen L."/>
            <person name="Ahrendt S."/>
            <person name="Sain D."/>
            <person name="Corradi N."/>
            <person name="Stajich J.E."/>
        </authorList>
    </citation>
    <scope>NUCLEOTIDE SEQUENCE [LARGE SCALE GENOMIC DNA]</scope>
    <source>
        <strain evidence="1 2">CSF55</strain>
    </source>
</reference>
<name>A0A075AZ72_ROZAC</name>
<sequence>MVASVYTSGAIILIRTGFAIYDSIASYGMLDDNGYCTMYADPISGTVCAILSIQFKHQRGDAIFRK</sequence>
<dbReference type="AlphaFoldDB" id="A0A075AZ72"/>
<organism evidence="1 2">
    <name type="scientific">Rozella allomycis (strain CSF55)</name>
    <dbReference type="NCBI Taxonomy" id="988480"/>
    <lineage>
        <taxon>Eukaryota</taxon>
        <taxon>Fungi</taxon>
        <taxon>Fungi incertae sedis</taxon>
        <taxon>Cryptomycota</taxon>
        <taxon>Cryptomycota incertae sedis</taxon>
        <taxon>Rozella</taxon>
    </lineage>
</organism>
<dbReference type="HOGENOM" id="CLU_2832606_0_0_1"/>
<dbReference type="EMBL" id="KE561009">
    <property type="protein sequence ID" value="EPZ34012.1"/>
    <property type="molecule type" value="Genomic_DNA"/>
</dbReference>
<evidence type="ECO:0000313" key="2">
    <source>
        <dbReference type="Proteomes" id="UP000030755"/>
    </source>
</evidence>